<dbReference type="SUPFAM" id="SSF48484">
    <property type="entry name" value="Lipoxigenase"/>
    <property type="match status" value="1"/>
</dbReference>
<organism evidence="1">
    <name type="scientific">Cyprideis torosa</name>
    <dbReference type="NCBI Taxonomy" id="163714"/>
    <lineage>
        <taxon>Eukaryota</taxon>
        <taxon>Metazoa</taxon>
        <taxon>Ecdysozoa</taxon>
        <taxon>Arthropoda</taxon>
        <taxon>Crustacea</taxon>
        <taxon>Oligostraca</taxon>
        <taxon>Ostracoda</taxon>
        <taxon>Podocopa</taxon>
        <taxon>Podocopida</taxon>
        <taxon>Cytherocopina</taxon>
        <taxon>Cytheroidea</taxon>
        <taxon>Cytherideidae</taxon>
        <taxon>Cyprideis</taxon>
    </lineage>
</organism>
<dbReference type="Gene3D" id="1.20.245.10">
    <property type="entry name" value="Lipoxygenase-1, Domain 5"/>
    <property type="match status" value="1"/>
</dbReference>
<dbReference type="InterPro" id="IPR036226">
    <property type="entry name" value="LipOase_C_sf"/>
</dbReference>
<protein>
    <submittedName>
        <fullName evidence="1">Uncharacterized protein</fullName>
    </submittedName>
</protein>
<dbReference type="PROSITE" id="PS51393">
    <property type="entry name" value="LIPOXYGENASE_3"/>
    <property type="match status" value="1"/>
</dbReference>
<dbReference type="AlphaFoldDB" id="A0A7R8WCB8"/>
<dbReference type="InterPro" id="IPR013819">
    <property type="entry name" value="LipOase_C"/>
</dbReference>
<proteinExistence type="predicted"/>
<gene>
    <name evidence="1" type="ORF">CTOB1V02_LOCUS5692</name>
</gene>
<dbReference type="GO" id="GO:0046872">
    <property type="term" value="F:metal ion binding"/>
    <property type="evidence" value="ECO:0007669"/>
    <property type="project" value="InterPro"/>
</dbReference>
<dbReference type="OrthoDB" id="407298at2759"/>
<evidence type="ECO:0000313" key="1">
    <source>
        <dbReference type="EMBL" id="CAD7227795.1"/>
    </source>
</evidence>
<dbReference type="EMBL" id="OB661263">
    <property type="protein sequence ID" value="CAD7227795.1"/>
    <property type="molecule type" value="Genomic_DNA"/>
</dbReference>
<accession>A0A7R8WCB8</accession>
<sequence>MPAHELAAALDDIFKDCNRPSRGGRFRADLKALSKKIQVRNEDVAFPYWHLDPKDVPNAISI</sequence>
<reference evidence="1" key="1">
    <citation type="submission" date="2020-11" db="EMBL/GenBank/DDBJ databases">
        <authorList>
            <person name="Tran Van P."/>
        </authorList>
    </citation>
    <scope>NUCLEOTIDE SEQUENCE</scope>
</reference>
<dbReference type="GO" id="GO:0016702">
    <property type="term" value="F:oxidoreductase activity, acting on single donors with incorporation of molecular oxygen, incorporation of two atoms of oxygen"/>
    <property type="evidence" value="ECO:0007669"/>
    <property type="project" value="InterPro"/>
</dbReference>
<name>A0A7R8WCB8_9CRUS</name>